<organism evidence="2 3">
    <name type="scientific">Anaeramoeba flamelloides</name>
    <dbReference type="NCBI Taxonomy" id="1746091"/>
    <lineage>
        <taxon>Eukaryota</taxon>
        <taxon>Metamonada</taxon>
        <taxon>Anaeramoebidae</taxon>
        <taxon>Anaeramoeba</taxon>
    </lineage>
</organism>
<dbReference type="Proteomes" id="UP001150062">
    <property type="component" value="Unassembled WGS sequence"/>
</dbReference>
<evidence type="ECO:0000256" key="1">
    <source>
        <dbReference type="ARBA" id="ARBA00011047"/>
    </source>
</evidence>
<evidence type="ECO:0000313" key="2">
    <source>
        <dbReference type="EMBL" id="KAJ6242773.1"/>
    </source>
</evidence>
<accession>A0ABQ8YDV4</accession>
<comment type="similarity">
    <text evidence="1">Belongs to the CDC123 family.</text>
</comment>
<reference evidence="2" key="1">
    <citation type="submission" date="2022-08" db="EMBL/GenBank/DDBJ databases">
        <title>Novel sulfate-reducing endosymbionts in the free-living metamonad Anaeramoeba.</title>
        <authorList>
            <person name="Jerlstrom-Hultqvist J."/>
            <person name="Cepicka I."/>
            <person name="Gallot-Lavallee L."/>
            <person name="Salas-Leiva D."/>
            <person name="Curtis B.A."/>
            <person name="Zahonova K."/>
            <person name="Pipaliya S."/>
            <person name="Dacks J."/>
            <person name="Roger A.J."/>
        </authorList>
    </citation>
    <scope>NUCLEOTIDE SEQUENCE</scope>
    <source>
        <strain evidence="2">Schooner1</strain>
    </source>
</reference>
<dbReference type="GO" id="GO:0051301">
    <property type="term" value="P:cell division"/>
    <property type="evidence" value="ECO:0007669"/>
    <property type="project" value="UniProtKB-KW"/>
</dbReference>
<gene>
    <name evidence="2" type="ORF">M0813_02621</name>
</gene>
<keyword evidence="3" id="KW-1185">Reference proteome</keyword>
<evidence type="ECO:0000313" key="3">
    <source>
        <dbReference type="Proteomes" id="UP001150062"/>
    </source>
</evidence>
<dbReference type="PANTHER" id="PTHR15323:SF6">
    <property type="entry name" value="CELL DIVISION CYCLE PROTEIN 123 HOMOLOG"/>
    <property type="match status" value="1"/>
</dbReference>
<dbReference type="Pfam" id="PF07065">
    <property type="entry name" value="D123"/>
    <property type="match status" value="1"/>
</dbReference>
<dbReference type="InterPro" id="IPR009772">
    <property type="entry name" value="CDC123"/>
</dbReference>
<sequence>MSILDQLKKVKLNKVETQDRSKPLLQSEFTEEEINKYQKDTLFANMENYYDLIQDFTFPTKFVPLTQSHAKFFIRLYEKFYKNKSQELILDESEVKEIDAIVEYLQPTFEEMKGTNDYVFIKSSSRSAKDSPIYKGRFYQMFSEKMGNYKELTVNNMLKSIQETGFQLLKVYKLRDLLIEWGTSNRICEDMKLALDHTDQWNQNFVVRTFFEIPSDMEFRGFVKNGKLNALSQYNHVCFYERLVELKEQIGNVCREMFEKKIQPQLEEKYSDYIIDFCFVDGDLAKPKIIELNPFQFSTDGCLFSWKTERNILENGPFEFRILENIIEGVELKMGKKYRDLMNRYKKDKEKK</sequence>
<name>A0ABQ8YDV4_9EUKA</name>
<proteinExistence type="inferred from homology"/>
<dbReference type="PANTHER" id="PTHR15323">
    <property type="entry name" value="D123 PROTEIN"/>
    <property type="match status" value="1"/>
</dbReference>
<protein>
    <submittedName>
        <fullName evidence="2">Cell division cycle protein</fullName>
    </submittedName>
</protein>
<comment type="caution">
    <text evidence="2">The sequence shown here is derived from an EMBL/GenBank/DDBJ whole genome shotgun (WGS) entry which is preliminary data.</text>
</comment>
<keyword evidence="2" id="KW-0132">Cell division</keyword>
<dbReference type="EMBL" id="JAOAOG010000173">
    <property type="protein sequence ID" value="KAJ6242773.1"/>
    <property type="molecule type" value="Genomic_DNA"/>
</dbReference>
<keyword evidence="2" id="KW-0131">Cell cycle</keyword>